<feature type="compositionally biased region" description="Basic and acidic residues" evidence="1">
    <location>
        <begin position="11"/>
        <end position="24"/>
    </location>
</feature>
<proteinExistence type="predicted"/>
<evidence type="ECO:0000313" key="2">
    <source>
        <dbReference type="EMBL" id="KJX95340.1"/>
    </source>
</evidence>
<feature type="compositionally biased region" description="Low complexity" evidence="1">
    <location>
        <begin position="165"/>
        <end position="179"/>
    </location>
</feature>
<sequence length="315" mass="32363">MSGTQETFNLTKEDVRKIQERESRANGGDIPAGSDAAGLQSIVDSADKNKAQIIADRQANLPLPEQPPTASDFNSSDQSTVDVGSGRISGGSDGNLREPATGSSDAQKGNIQTAENTQNVSRSEPEPKNENPGLVTSDSLAAESVQEGGTFAENSSSRFPSDQPSASSTANTTDTSNATRLDPAPDADARLTTEEWSEESQLNAGRSLGSQGSGGGSTFDTTGSSGRGSTFDTTRTSEELPQSKPKGHNLTEGGIDAGAPNASFTTDIGGKGDPGRVALGDIEASNTPYAGGVGERQSKITGDGQFDSLDRDTSA</sequence>
<gene>
    <name evidence="2" type="ORF">TI39_contig4119g00031</name>
</gene>
<reference evidence="2 3" key="1">
    <citation type="submission" date="2015-03" db="EMBL/GenBank/DDBJ databases">
        <title>RNA-seq based gene annotation and comparative genomics of four Zymoseptoria species reveal species-specific pathogenicity related genes and transposable element activity.</title>
        <authorList>
            <person name="Grandaubert J."/>
            <person name="Bhattacharyya A."/>
            <person name="Stukenbrock E.H."/>
        </authorList>
    </citation>
    <scope>NUCLEOTIDE SEQUENCE [LARGE SCALE GENOMIC DNA]</scope>
    <source>
        <strain evidence="2 3">Zb18110</strain>
    </source>
</reference>
<dbReference type="AlphaFoldDB" id="A0A0F4GGJ7"/>
<feature type="compositionally biased region" description="Polar residues" evidence="1">
    <location>
        <begin position="152"/>
        <end position="164"/>
    </location>
</feature>
<feature type="compositionally biased region" description="Low complexity" evidence="1">
    <location>
        <begin position="218"/>
        <end position="234"/>
    </location>
</feature>
<feature type="compositionally biased region" description="Polar residues" evidence="1">
    <location>
        <begin position="68"/>
        <end position="82"/>
    </location>
</feature>
<dbReference type="Proteomes" id="UP000033647">
    <property type="component" value="Unassembled WGS sequence"/>
</dbReference>
<dbReference type="EMBL" id="LAFY01004079">
    <property type="protein sequence ID" value="KJX95340.1"/>
    <property type="molecule type" value="Genomic_DNA"/>
</dbReference>
<feature type="compositionally biased region" description="Polar residues" evidence="1">
    <location>
        <begin position="101"/>
        <end position="122"/>
    </location>
</feature>
<feature type="region of interest" description="Disordered" evidence="1">
    <location>
        <begin position="1"/>
        <end position="315"/>
    </location>
</feature>
<name>A0A0F4GGJ7_9PEZI</name>
<comment type="caution">
    <text evidence="2">The sequence shown here is derived from an EMBL/GenBank/DDBJ whole genome shotgun (WGS) entry which is preliminary data.</text>
</comment>
<organism evidence="2 3">
    <name type="scientific">Zymoseptoria brevis</name>
    <dbReference type="NCBI Taxonomy" id="1047168"/>
    <lineage>
        <taxon>Eukaryota</taxon>
        <taxon>Fungi</taxon>
        <taxon>Dikarya</taxon>
        <taxon>Ascomycota</taxon>
        <taxon>Pezizomycotina</taxon>
        <taxon>Dothideomycetes</taxon>
        <taxon>Dothideomycetidae</taxon>
        <taxon>Mycosphaerellales</taxon>
        <taxon>Mycosphaerellaceae</taxon>
        <taxon>Zymoseptoria</taxon>
    </lineage>
</organism>
<keyword evidence="3" id="KW-1185">Reference proteome</keyword>
<protein>
    <submittedName>
        <fullName evidence="2">Uncharacterized protein</fullName>
    </submittedName>
</protein>
<feature type="compositionally biased region" description="Polar residues" evidence="1">
    <location>
        <begin position="1"/>
        <end position="10"/>
    </location>
</feature>
<evidence type="ECO:0000256" key="1">
    <source>
        <dbReference type="SAM" id="MobiDB-lite"/>
    </source>
</evidence>
<evidence type="ECO:0000313" key="3">
    <source>
        <dbReference type="Proteomes" id="UP000033647"/>
    </source>
</evidence>
<accession>A0A0F4GGJ7</accession>
<dbReference type="OrthoDB" id="5383057at2759"/>